<proteinExistence type="predicted"/>
<evidence type="ECO:0000313" key="2">
    <source>
        <dbReference type="Proteomes" id="UP001055439"/>
    </source>
</evidence>
<sequence>RTAKASVPIRRPAAVLVLLLAAIVVAIQSSSFFIGGALTARSLLVLGFQEAVNRLSTARRFGCCQISSLAFSNAWYVHLGLFSASLWWWI</sequence>
<keyword evidence="2" id="KW-1185">Reference proteome</keyword>
<feature type="non-terminal residue" evidence="1">
    <location>
        <position position="1"/>
    </location>
</feature>
<evidence type="ECO:0000313" key="1">
    <source>
        <dbReference type="EMBL" id="URD75210.1"/>
    </source>
</evidence>
<dbReference type="AlphaFoldDB" id="A0A9E7JBM9"/>
<dbReference type="Proteomes" id="UP001055439">
    <property type="component" value="Chromosome 1"/>
</dbReference>
<accession>A0A9E7JBM9</accession>
<gene>
    <name evidence="1" type="ORF">MUK42_36805</name>
</gene>
<reference evidence="1" key="1">
    <citation type="submission" date="2022-05" db="EMBL/GenBank/DDBJ databases">
        <title>The Musa troglodytarum L. genome provides insights into the mechanism of non-climacteric behaviour and enrichment of carotenoids.</title>
        <authorList>
            <person name="Wang J."/>
        </authorList>
    </citation>
    <scope>NUCLEOTIDE SEQUENCE</scope>
    <source>
        <tissue evidence="1">Leaf</tissue>
    </source>
</reference>
<protein>
    <submittedName>
        <fullName evidence="1">Uncharacterized protein</fullName>
    </submittedName>
</protein>
<name>A0A9E7JBM9_9LILI</name>
<dbReference type="EMBL" id="CP097502">
    <property type="protein sequence ID" value="URD75210.1"/>
    <property type="molecule type" value="Genomic_DNA"/>
</dbReference>
<organism evidence="1 2">
    <name type="scientific">Musa troglodytarum</name>
    <name type="common">fe'i banana</name>
    <dbReference type="NCBI Taxonomy" id="320322"/>
    <lineage>
        <taxon>Eukaryota</taxon>
        <taxon>Viridiplantae</taxon>
        <taxon>Streptophyta</taxon>
        <taxon>Embryophyta</taxon>
        <taxon>Tracheophyta</taxon>
        <taxon>Spermatophyta</taxon>
        <taxon>Magnoliopsida</taxon>
        <taxon>Liliopsida</taxon>
        <taxon>Zingiberales</taxon>
        <taxon>Musaceae</taxon>
        <taxon>Musa</taxon>
    </lineage>
</organism>